<feature type="domain" description="FBD" evidence="2">
    <location>
        <begin position="74"/>
        <end position="116"/>
    </location>
</feature>
<feature type="non-terminal residue" evidence="3">
    <location>
        <position position="1"/>
    </location>
</feature>
<gene>
    <name evidence="3" type="ORF">ILEXP_LOCUS53968</name>
</gene>
<keyword evidence="4" id="KW-1185">Reference proteome</keyword>
<reference evidence="3 4" key="1">
    <citation type="submission" date="2024-02" db="EMBL/GenBank/DDBJ databases">
        <authorList>
            <person name="Vignale AGUSTIN F."/>
            <person name="Sosa J E."/>
            <person name="Modenutti C."/>
        </authorList>
    </citation>
    <scope>NUCLEOTIDE SEQUENCE [LARGE SCALE GENOMIC DNA]</scope>
</reference>
<accession>A0ABC8URH4</accession>
<proteinExistence type="predicted"/>
<evidence type="ECO:0000259" key="2">
    <source>
        <dbReference type="Pfam" id="PF08387"/>
    </source>
</evidence>
<evidence type="ECO:0000313" key="4">
    <source>
        <dbReference type="Proteomes" id="UP001642360"/>
    </source>
</evidence>
<name>A0ABC8URH4_9AQUA</name>
<dbReference type="EMBL" id="CAUOFW020008724">
    <property type="protein sequence ID" value="CAK9183680.1"/>
    <property type="molecule type" value="Genomic_DNA"/>
</dbReference>
<comment type="caution">
    <text evidence="3">The sequence shown here is derived from an EMBL/GenBank/DDBJ whole genome shotgun (WGS) entry which is preliminary data.</text>
</comment>
<evidence type="ECO:0000256" key="1">
    <source>
        <dbReference type="SAM" id="Phobius"/>
    </source>
</evidence>
<dbReference type="InterPro" id="IPR006566">
    <property type="entry name" value="FBD"/>
</dbReference>
<evidence type="ECO:0000313" key="3">
    <source>
        <dbReference type="EMBL" id="CAK9183680.1"/>
    </source>
</evidence>
<organism evidence="3 4">
    <name type="scientific">Ilex paraguariensis</name>
    <name type="common">yerba mate</name>
    <dbReference type="NCBI Taxonomy" id="185542"/>
    <lineage>
        <taxon>Eukaryota</taxon>
        <taxon>Viridiplantae</taxon>
        <taxon>Streptophyta</taxon>
        <taxon>Embryophyta</taxon>
        <taxon>Tracheophyta</taxon>
        <taxon>Spermatophyta</taxon>
        <taxon>Magnoliopsida</taxon>
        <taxon>eudicotyledons</taxon>
        <taxon>Gunneridae</taxon>
        <taxon>Pentapetalae</taxon>
        <taxon>asterids</taxon>
        <taxon>campanulids</taxon>
        <taxon>Aquifoliales</taxon>
        <taxon>Aquifoliaceae</taxon>
        <taxon>Ilex</taxon>
    </lineage>
</organism>
<keyword evidence="1" id="KW-1133">Transmembrane helix</keyword>
<dbReference type="AlphaFoldDB" id="A0ABC8URH4"/>
<feature type="transmembrane region" description="Helical" evidence="1">
    <location>
        <begin position="28"/>
        <end position="46"/>
    </location>
</feature>
<dbReference type="Pfam" id="PF08387">
    <property type="entry name" value="FBD"/>
    <property type="match status" value="1"/>
</dbReference>
<protein>
    <recommendedName>
        <fullName evidence="2">FBD domain-containing protein</fullName>
    </recommendedName>
</protein>
<keyword evidence="1" id="KW-0472">Membrane</keyword>
<dbReference type="Proteomes" id="UP001642360">
    <property type="component" value="Unassembled WGS sequence"/>
</dbReference>
<keyword evidence="1" id="KW-0812">Transmembrane</keyword>
<sequence length="160" mass="18655">QGGFHIVCTWLTYGLINLIPFLWKEWTVEIYSVCCICSLLLLCFLWKHGLTGRYPIFTQVDWFKPSIDKRKVRKVARCSHQNLEEVEVFGYYGRKSELELVIYLLENAVALKKIIIDPHNPFLPDRPKKIGQIEKEKAARVRAKRQLKGRVTVGIELVIL</sequence>